<keyword evidence="7 10" id="KW-1133">Transmembrane helix</keyword>
<evidence type="ECO:0000259" key="11">
    <source>
        <dbReference type="Pfam" id="PF00482"/>
    </source>
</evidence>
<evidence type="ECO:0000256" key="4">
    <source>
        <dbReference type="ARBA" id="ARBA00022475"/>
    </source>
</evidence>
<feature type="domain" description="Type II secretion system protein GspF" evidence="11">
    <location>
        <begin position="273"/>
        <end position="396"/>
    </location>
</feature>
<dbReference type="AlphaFoldDB" id="A0A0G1NQJ6"/>
<dbReference type="PRINTS" id="PR00812">
    <property type="entry name" value="BCTERIALGSPF"/>
</dbReference>
<sequence length="405" mass="44794">MLYFYTAVDGRGIMKEGEYDAPNKEAVLNYLSRQGLTPISVKEKKAGAAAVKREIVFLQRITLLDKIFFTKHLAIMLKAGVGVIEAMDILIFDTEKAVLKKIYASIKANLEKGRTLSSALGDFPRHFSTLFISVVSAGEKSGNLIEVLERLSVQMKTEYELKSRIRSAMVYPAILLTASFGIVVLLLTVVLPRLTKTFQETGIKLPAITQFLINASNWVSAHVTVLGVFFAILVVSLIFAWRTILGQKLLTEIMFRAPIIKGLMKKIIFARSLHTLAILLKSGIPIIEALNITANSIGNIRYKEIFIKIAEEDVARGISLGSAFRHNEKFFPRLISNMVGIGEKAGSLDLILDTLSVFYDEEVDATLKNMVTLLEPILLLIMGLIVAFIALSVILPIYQMLGSIG</sequence>
<comment type="caution">
    <text evidence="12">The sequence shown here is derived from an EMBL/GenBank/DDBJ whole genome shotgun (WGS) entry which is preliminary data.</text>
</comment>
<protein>
    <submittedName>
        <fullName evidence="12">Type II secretion system protein</fullName>
    </submittedName>
</protein>
<dbReference type="PANTHER" id="PTHR30012:SF0">
    <property type="entry name" value="TYPE II SECRETION SYSTEM PROTEIN F-RELATED"/>
    <property type="match status" value="1"/>
</dbReference>
<dbReference type="PROSITE" id="PS00874">
    <property type="entry name" value="T2SP_F"/>
    <property type="match status" value="1"/>
</dbReference>
<organism evidence="12 13">
    <name type="scientific">Candidatus Azambacteria bacterium GW2011_GWC1_46_13</name>
    <dbReference type="NCBI Taxonomy" id="1618619"/>
    <lineage>
        <taxon>Bacteria</taxon>
        <taxon>Candidatus Azamiibacteriota</taxon>
    </lineage>
</organism>
<evidence type="ECO:0000256" key="6">
    <source>
        <dbReference type="ARBA" id="ARBA00022692"/>
    </source>
</evidence>
<keyword evidence="5" id="KW-0997">Cell inner membrane</keyword>
<evidence type="ECO:0000313" key="12">
    <source>
        <dbReference type="EMBL" id="KKU22671.1"/>
    </source>
</evidence>
<feature type="transmembrane region" description="Helical" evidence="10">
    <location>
        <begin position="377"/>
        <end position="398"/>
    </location>
</feature>
<dbReference type="FunFam" id="1.20.81.30:FF:000001">
    <property type="entry name" value="Type II secretion system protein F"/>
    <property type="match status" value="2"/>
</dbReference>
<dbReference type="InterPro" id="IPR018076">
    <property type="entry name" value="T2SS_GspF_dom"/>
</dbReference>
<dbReference type="Proteomes" id="UP000034569">
    <property type="component" value="Unassembled WGS sequence"/>
</dbReference>
<evidence type="ECO:0000256" key="8">
    <source>
        <dbReference type="ARBA" id="ARBA00023136"/>
    </source>
</evidence>
<proteinExistence type="inferred from homology"/>
<dbReference type="Pfam" id="PF00482">
    <property type="entry name" value="T2SSF"/>
    <property type="match status" value="2"/>
</dbReference>
<comment type="subcellular location">
    <subcellularLocation>
        <location evidence="1">Cell inner membrane</location>
        <topology evidence="1">Multi-pass membrane protein</topology>
    </subcellularLocation>
    <subcellularLocation>
        <location evidence="9">Cell membrane</location>
        <topology evidence="9">Multi-pass membrane protein</topology>
    </subcellularLocation>
</comment>
<accession>A0A0G1NQJ6</accession>
<dbReference type="InterPro" id="IPR001992">
    <property type="entry name" value="T2SS_GspF/T4SS_PilC_CS"/>
</dbReference>
<evidence type="ECO:0000256" key="2">
    <source>
        <dbReference type="ARBA" id="ARBA00005745"/>
    </source>
</evidence>
<evidence type="ECO:0000313" key="13">
    <source>
        <dbReference type="Proteomes" id="UP000034569"/>
    </source>
</evidence>
<dbReference type="InterPro" id="IPR003004">
    <property type="entry name" value="GspF/PilC"/>
</dbReference>
<feature type="domain" description="Type II secretion system protein GspF" evidence="11">
    <location>
        <begin position="69"/>
        <end position="192"/>
    </location>
</feature>
<evidence type="ECO:0000256" key="1">
    <source>
        <dbReference type="ARBA" id="ARBA00004429"/>
    </source>
</evidence>
<evidence type="ECO:0000256" key="10">
    <source>
        <dbReference type="SAM" id="Phobius"/>
    </source>
</evidence>
<keyword evidence="3 9" id="KW-0813">Transport</keyword>
<dbReference type="GO" id="GO:0009306">
    <property type="term" value="P:protein secretion"/>
    <property type="evidence" value="ECO:0007669"/>
    <property type="project" value="InterPro"/>
</dbReference>
<keyword evidence="4" id="KW-1003">Cell membrane</keyword>
<evidence type="ECO:0000256" key="5">
    <source>
        <dbReference type="ARBA" id="ARBA00022519"/>
    </source>
</evidence>
<dbReference type="PATRIC" id="fig|1618619.3.peg.161"/>
<feature type="transmembrane region" description="Helical" evidence="10">
    <location>
        <begin position="219"/>
        <end position="241"/>
    </location>
</feature>
<evidence type="ECO:0000256" key="3">
    <source>
        <dbReference type="ARBA" id="ARBA00022448"/>
    </source>
</evidence>
<dbReference type="EMBL" id="LCLU01000007">
    <property type="protein sequence ID" value="KKU22671.1"/>
    <property type="molecule type" value="Genomic_DNA"/>
</dbReference>
<gene>
    <name evidence="12" type="ORF">UX33_C0007G0003</name>
</gene>
<evidence type="ECO:0000256" key="9">
    <source>
        <dbReference type="RuleBase" id="RU003923"/>
    </source>
</evidence>
<dbReference type="GO" id="GO:0005886">
    <property type="term" value="C:plasma membrane"/>
    <property type="evidence" value="ECO:0007669"/>
    <property type="project" value="UniProtKB-SubCell"/>
</dbReference>
<dbReference type="PANTHER" id="PTHR30012">
    <property type="entry name" value="GENERAL SECRETION PATHWAY PROTEIN"/>
    <property type="match status" value="1"/>
</dbReference>
<feature type="transmembrane region" description="Helical" evidence="10">
    <location>
        <begin position="169"/>
        <end position="191"/>
    </location>
</feature>
<keyword evidence="8 10" id="KW-0472">Membrane</keyword>
<dbReference type="Gene3D" id="1.20.81.30">
    <property type="entry name" value="Type II secretion system (T2SS), domain F"/>
    <property type="match status" value="2"/>
</dbReference>
<keyword evidence="6 9" id="KW-0812">Transmembrane</keyword>
<comment type="similarity">
    <text evidence="2 9">Belongs to the GSP F family.</text>
</comment>
<reference evidence="12 13" key="1">
    <citation type="journal article" date="2015" name="Nature">
        <title>rRNA introns, odd ribosomes, and small enigmatic genomes across a large radiation of phyla.</title>
        <authorList>
            <person name="Brown C.T."/>
            <person name="Hug L.A."/>
            <person name="Thomas B.C."/>
            <person name="Sharon I."/>
            <person name="Castelle C.J."/>
            <person name="Singh A."/>
            <person name="Wilkins M.J."/>
            <person name="Williams K.H."/>
            <person name="Banfield J.F."/>
        </authorList>
    </citation>
    <scope>NUCLEOTIDE SEQUENCE [LARGE SCALE GENOMIC DNA]</scope>
</reference>
<evidence type="ECO:0000256" key="7">
    <source>
        <dbReference type="ARBA" id="ARBA00022989"/>
    </source>
</evidence>
<name>A0A0G1NQJ6_9BACT</name>
<dbReference type="InterPro" id="IPR042094">
    <property type="entry name" value="T2SS_GspF_sf"/>
</dbReference>